<evidence type="ECO:0000256" key="1">
    <source>
        <dbReference type="SAM" id="SignalP"/>
    </source>
</evidence>
<dbReference type="EMBL" id="KB706202">
    <property type="protein sequence ID" value="EMR68650.1"/>
    <property type="molecule type" value="Genomic_DNA"/>
</dbReference>
<organism evidence="2 3">
    <name type="scientific">Eutypa lata (strain UCR-EL1)</name>
    <name type="common">Grapevine dieback disease fungus</name>
    <name type="synonym">Eutypa armeniacae</name>
    <dbReference type="NCBI Taxonomy" id="1287681"/>
    <lineage>
        <taxon>Eukaryota</taxon>
        <taxon>Fungi</taxon>
        <taxon>Dikarya</taxon>
        <taxon>Ascomycota</taxon>
        <taxon>Pezizomycotina</taxon>
        <taxon>Sordariomycetes</taxon>
        <taxon>Xylariomycetidae</taxon>
        <taxon>Xylariales</taxon>
        <taxon>Diatrypaceae</taxon>
        <taxon>Eutypa</taxon>
    </lineage>
</organism>
<feature type="chain" id="PRO_5004085912" evidence="1">
    <location>
        <begin position="24"/>
        <end position="464"/>
    </location>
</feature>
<dbReference type="GO" id="GO:0016791">
    <property type="term" value="F:phosphatase activity"/>
    <property type="evidence" value="ECO:0007669"/>
    <property type="project" value="TreeGrafter"/>
</dbReference>
<dbReference type="OrthoDB" id="10262962at2759"/>
<dbReference type="KEGG" id="ela:UCREL1_4339"/>
<reference evidence="3" key="1">
    <citation type="journal article" date="2013" name="Genome Announc.">
        <title>Draft genome sequence of the grapevine dieback fungus Eutypa lata UCR-EL1.</title>
        <authorList>
            <person name="Blanco-Ulate B."/>
            <person name="Rolshausen P.E."/>
            <person name="Cantu D."/>
        </authorList>
    </citation>
    <scope>NUCLEOTIDE SEQUENCE [LARGE SCALE GENOMIC DNA]</scope>
    <source>
        <strain evidence="3">UCR-EL1</strain>
    </source>
</reference>
<proteinExistence type="predicted"/>
<sequence length="464" mass="50999">MRFISNLSSALLTLSALLPTGQAMDLNWHAPRKTDLNNLTSVLAGEGVYGFIFNTSDTPDEVYGTYNWCNMPHVRSKEYVKASDEYELQYVEIPLAEGSKQAANGYWHGFTSPINPFVPSGWRGTCSFPQITSDGLEDSWTHGHDLYGVYHDLLAFLPDRASNDWRSKVLYRVTNNVITSQVAGMVINGMWDTTDSIPLLIQATGIDSLEPQYSCDAGALLFDAIKSSSNPDWQQHLDSSAGLFATLDDISGVPEDDSGFHASFDHYFDNLSARQCHEKPLPCKLVDGQNSTADCVDQTLADAVYRMGQWEYSQIYRDANASLSASVASYGVWIAELSTHLRDVVAGKGGTLYLHNVAHDGSTSRVLSILQADVMVWPGMGSEIVFELYKKSENGYMPKNKNKNTSETGYYTRVLFGGQTLASSNPSLGVMDMLPVEMLLSYFEGLVGENASLIKGKCDGSLPL</sequence>
<gene>
    <name evidence="2" type="ORF">UCREL1_4339</name>
</gene>
<dbReference type="SUPFAM" id="SSF53254">
    <property type="entry name" value="Phosphoglycerate mutase-like"/>
    <property type="match status" value="1"/>
</dbReference>
<feature type="signal peptide" evidence="1">
    <location>
        <begin position="1"/>
        <end position="23"/>
    </location>
</feature>
<dbReference type="AlphaFoldDB" id="M7TPP1"/>
<dbReference type="PANTHER" id="PTHR11567">
    <property type="entry name" value="ACID PHOSPHATASE-RELATED"/>
    <property type="match status" value="1"/>
</dbReference>
<evidence type="ECO:0000313" key="3">
    <source>
        <dbReference type="Proteomes" id="UP000012174"/>
    </source>
</evidence>
<dbReference type="PANTHER" id="PTHR11567:SF195">
    <property type="entry name" value="ACID PHOSPHATASE, PUTATIVE (AFU_ORTHOLOGUE AFUA_3G14570)-RELATED"/>
    <property type="match status" value="1"/>
</dbReference>
<accession>M7TPP1</accession>
<dbReference type="Gene3D" id="3.40.50.1240">
    <property type="entry name" value="Phosphoglycerate mutase-like"/>
    <property type="match status" value="1"/>
</dbReference>
<dbReference type="HOGENOM" id="CLU_030126_0_0_1"/>
<dbReference type="Proteomes" id="UP000012174">
    <property type="component" value="Unassembled WGS sequence"/>
</dbReference>
<dbReference type="eggNOG" id="ENOG502RA4W">
    <property type="taxonomic scope" value="Eukaryota"/>
</dbReference>
<protein>
    <submittedName>
        <fullName evidence="2">Putative histidine acid phosphatase protein</fullName>
    </submittedName>
</protein>
<dbReference type="InterPro" id="IPR029033">
    <property type="entry name" value="His_PPase_superfam"/>
</dbReference>
<keyword evidence="3" id="KW-1185">Reference proteome</keyword>
<keyword evidence="1" id="KW-0732">Signal</keyword>
<dbReference type="InterPro" id="IPR050645">
    <property type="entry name" value="Histidine_acid_phosphatase"/>
</dbReference>
<name>M7TPP1_EUTLA</name>
<dbReference type="OMA" id="RHNIAHD"/>
<evidence type="ECO:0000313" key="2">
    <source>
        <dbReference type="EMBL" id="EMR68650.1"/>
    </source>
</evidence>